<evidence type="ECO:0000256" key="4">
    <source>
        <dbReference type="ARBA" id="ARBA00023012"/>
    </source>
</evidence>
<dbReference type="Pfam" id="PF25601">
    <property type="entry name" value="AAA_lid_14"/>
    <property type="match status" value="1"/>
</dbReference>
<sequence length="460" mass="50738">MHEPSSLPVIVIDDERHLRITAAQTLELAGYTPHCFETAEQALEALPADFPGVVVSDIRMPHMDGMTLLRTLQQQDPTLPVILITGHGDISTAVEAMRAGAWDFLEKPFAGDRLLDVVRRGVEKRQLSLENHRLKAELEAQQAALGPRLVGRTAVISRLAAMIQRISQVEADVLLFGETGTGKDLVARAIHERSQRRHAPFVAINCGAVPESIIESELFGHEKGAFTGAVARRIGKFEHADGGTVFLDEIESMPLALQVKLLRVLQERAVERLGGNQPVTLNIRVIAATKTDLKAAAERGTFREDLYYRLDVVTLPLPALRERREDIPLLFQHFAVVAATRSGLEAPPLTSHDTATLLAHDWPGNVRELRNLAERYVLLGAAFDYRLGALLEGASDDATDAGLAHQVELFEKSLISQALARHQGHVIAVCQQLVMPRKTLYDKLKKHGLKADDYRHKPAP</sequence>
<evidence type="ECO:0000256" key="2">
    <source>
        <dbReference type="ARBA" id="ARBA00022741"/>
    </source>
</evidence>
<dbReference type="GO" id="GO:0043565">
    <property type="term" value="F:sequence-specific DNA binding"/>
    <property type="evidence" value="ECO:0007669"/>
    <property type="project" value="InterPro"/>
</dbReference>
<dbReference type="Gene3D" id="3.40.50.2300">
    <property type="match status" value="1"/>
</dbReference>
<dbReference type="InterPro" id="IPR011006">
    <property type="entry name" value="CheY-like_superfamily"/>
</dbReference>
<evidence type="ECO:0000259" key="9">
    <source>
        <dbReference type="PROSITE" id="PS50045"/>
    </source>
</evidence>
<dbReference type="Pfam" id="PF00158">
    <property type="entry name" value="Sigma54_activat"/>
    <property type="match status" value="1"/>
</dbReference>
<evidence type="ECO:0000256" key="3">
    <source>
        <dbReference type="ARBA" id="ARBA00022840"/>
    </source>
</evidence>
<keyword evidence="4" id="KW-0902">Two-component regulatory system</keyword>
<name>A0A1M7HPY1_9GAMM</name>
<feature type="domain" description="Sigma-54 factor interaction" evidence="9">
    <location>
        <begin position="149"/>
        <end position="378"/>
    </location>
</feature>
<keyword evidence="1 8" id="KW-0597">Phosphoprotein</keyword>
<dbReference type="InterPro" id="IPR025662">
    <property type="entry name" value="Sigma_54_int_dom_ATP-bd_1"/>
</dbReference>
<dbReference type="SUPFAM" id="SSF46689">
    <property type="entry name" value="Homeodomain-like"/>
    <property type="match status" value="1"/>
</dbReference>
<dbReference type="InterPro" id="IPR025944">
    <property type="entry name" value="Sigma_54_int_dom_CS"/>
</dbReference>
<keyword evidence="3" id="KW-0067">ATP-binding</keyword>
<dbReference type="SUPFAM" id="SSF52172">
    <property type="entry name" value="CheY-like"/>
    <property type="match status" value="1"/>
</dbReference>
<dbReference type="PROSITE" id="PS00675">
    <property type="entry name" value="SIGMA54_INTERACT_1"/>
    <property type="match status" value="1"/>
</dbReference>
<evidence type="ECO:0000256" key="8">
    <source>
        <dbReference type="PROSITE-ProRule" id="PRU00169"/>
    </source>
</evidence>
<evidence type="ECO:0000256" key="6">
    <source>
        <dbReference type="ARBA" id="ARBA00023125"/>
    </source>
</evidence>
<dbReference type="STRING" id="29571.SAMN05878437_2251"/>
<dbReference type="Gene3D" id="1.10.10.60">
    <property type="entry name" value="Homeodomain-like"/>
    <property type="match status" value="1"/>
</dbReference>
<dbReference type="PROSITE" id="PS50045">
    <property type="entry name" value="SIGMA54_INTERACT_4"/>
    <property type="match status" value="1"/>
</dbReference>
<evidence type="ECO:0000313" key="11">
    <source>
        <dbReference type="EMBL" id="SHM30187.1"/>
    </source>
</evidence>
<keyword evidence="5" id="KW-0805">Transcription regulation</keyword>
<dbReference type="SUPFAM" id="SSF52540">
    <property type="entry name" value="P-loop containing nucleoside triphosphate hydrolases"/>
    <property type="match status" value="1"/>
</dbReference>
<dbReference type="InterPro" id="IPR002078">
    <property type="entry name" value="Sigma_54_int"/>
</dbReference>
<dbReference type="PROSITE" id="PS00688">
    <property type="entry name" value="SIGMA54_INTERACT_3"/>
    <property type="match status" value="1"/>
</dbReference>
<dbReference type="InterPro" id="IPR025943">
    <property type="entry name" value="Sigma_54_int_dom_ATP-bd_2"/>
</dbReference>
<protein>
    <submittedName>
        <fullName evidence="11">Two-component system, NtrC family, C4-dicarboxylate transport response regulator DctD</fullName>
    </submittedName>
</protein>
<dbReference type="InterPro" id="IPR009057">
    <property type="entry name" value="Homeodomain-like_sf"/>
</dbReference>
<dbReference type="SMART" id="SM00448">
    <property type="entry name" value="REC"/>
    <property type="match status" value="1"/>
</dbReference>
<dbReference type="EMBL" id="LT670847">
    <property type="protein sequence ID" value="SHM30187.1"/>
    <property type="molecule type" value="Genomic_DNA"/>
</dbReference>
<dbReference type="FunFam" id="3.40.50.2300:FF:000018">
    <property type="entry name" value="DNA-binding transcriptional regulator NtrC"/>
    <property type="match status" value="1"/>
</dbReference>
<dbReference type="SMART" id="SM00382">
    <property type="entry name" value="AAA"/>
    <property type="match status" value="1"/>
</dbReference>
<keyword evidence="6" id="KW-0238">DNA-binding</keyword>
<reference evidence="11 12" key="1">
    <citation type="submission" date="2016-11" db="EMBL/GenBank/DDBJ databases">
        <authorList>
            <person name="Jaros S."/>
            <person name="Januszkiewicz K."/>
            <person name="Wedrychowicz H."/>
        </authorList>
    </citation>
    <scope>NUCLEOTIDE SEQUENCE [LARGE SCALE GENOMIC DNA]</scope>
    <source>
        <strain evidence="11 12">ACAM 12</strain>
    </source>
</reference>
<dbReference type="InterPro" id="IPR002197">
    <property type="entry name" value="HTH_Fis"/>
</dbReference>
<evidence type="ECO:0000256" key="7">
    <source>
        <dbReference type="ARBA" id="ARBA00023163"/>
    </source>
</evidence>
<dbReference type="PANTHER" id="PTHR32071">
    <property type="entry name" value="TRANSCRIPTIONAL REGULATORY PROTEIN"/>
    <property type="match status" value="1"/>
</dbReference>
<dbReference type="OrthoDB" id="9804019at2"/>
<dbReference type="PROSITE" id="PS50110">
    <property type="entry name" value="RESPONSE_REGULATORY"/>
    <property type="match status" value="1"/>
</dbReference>
<dbReference type="FunFam" id="3.40.50.300:FF:000006">
    <property type="entry name" value="DNA-binding transcriptional regulator NtrC"/>
    <property type="match status" value="1"/>
</dbReference>
<dbReference type="GO" id="GO:0006355">
    <property type="term" value="P:regulation of DNA-templated transcription"/>
    <property type="evidence" value="ECO:0007669"/>
    <property type="project" value="InterPro"/>
</dbReference>
<organism evidence="11 12">
    <name type="scientific">Vreelandella subglaciescola</name>
    <dbReference type="NCBI Taxonomy" id="29571"/>
    <lineage>
        <taxon>Bacteria</taxon>
        <taxon>Pseudomonadati</taxon>
        <taxon>Pseudomonadota</taxon>
        <taxon>Gammaproteobacteria</taxon>
        <taxon>Oceanospirillales</taxon>
        <taxon>Halomonadaceae</taxon>
        <taxon>Vreelandella</taxon>
    </lineage>
</organism>
<dbReference type="CDD" id="cd17549">
    <property type="entry name" value="REC_DctD-like"/>
    <property type="match status" value="1"/>
</dbReference>
<dbReference type="GO" id="GO:0000160">
    <property type="term" value="P:phosphorelay signal transduction system"/>
    <property type="evidence" value="ECO:0007669"/>
    <property type="project" value="UniProtKB-KW"/>
</dbReference>
<dbReference type="PROSITE" id="PS00676">
    <property type="entry name" value="SIGMA54_INTERACT_2"/>
    <property type="match status" value="1"/>
</dbReference>
<gene>
    <name evidence="11" type="ORF">SAMN05878437_2251</name>
</gene>
<dbReference type="CDD" id="cd00009">
    <property type="entry name" value="AAA"/>
    <property type="match status" value="1"/>
</dbReference>
<feature type="domain" description="Response regulatory" evidence="10">
    <location>
        <begin position="8"/>
        <end position="122"/>
    </location>
</feature>
<keyword evidence="12" id="KW-1185">Reference proteome</keyword>
<dbReference type="RefSeq" id="WP_079553692.1">
    <property type="nucleotide sequence ID" value="NZ_LT670847.1"/>
</dbReference>
<keyword evidence="2" id="KW-0547">Nucleotide-binding</keyword>
<dbReference type="InParanoid" id="A0A1M7HPY1"/>
<feature type="modified residue" description="4-aspartylphosphate" evidence="8">
    <location>
        <position position="57"/>
    </location>
</feature>
<evidence type="ECO:0000313" key="12">
    <source>
        <dbReference type="Proteomes" id="UP000190911"/>
    </source>
</evidence>
<dbReference type="Gene3D" id="3.40.50.300">
    <property type="entry name" value="P-loop containing nucleotide triphosphate hydrolases"/>
    <property type="match status" value="1"/>
</dbReference>
<dbReference type="Pfam" id="PF00072">
    <property type="entry name" value="Response_reg"/>
    <property type="match status" value="1"/>
</dbReference>
<proteinExistence type="predicted"/>
<evidence type="ECO:0000256" key="5">
    <source>
        <dbReference type="ARBA" id="ARBA00023015"/>
    </source>
</evidence>
<dbReference type="GO" id="GO:0005524">
    <property type="term" value="F:ATP binding"/>
    <property type="evidence" value="ECO:0007669"/>
    <property type="project" value="UniProtKB-KW"/>
</dbReference>
<dbReference type="AlphaFoldDB" id="A0A1M7HPY1"/>
<accession>A0A1M7HPY1</accession>
<dbReference type="InterPro" id="IPR001789">
    <property type="entry name" value="Sig_transdc_resp-reg_receiver"/>
</dbReference>
<keyword evidence="7" id="KW-0804">Transcription</keyword>
<dbReference type="InterPro" id="IPR027417">
    <property type="entry name" value="P-loop_NTPase"/>
</dbReference>
<dbReference type="PANTHER" id="PTHR32071:SF57">
    <property type="entry name" value="C4-DICARBOXYLATE TRANSPORT TRANSCRIPTIONAL REGULATORY PROTEIN DCTD"/>
    <property type="match status" value="1"/>
</dbReference>
<dbReference type="Proteomes" id="UP000190911">
    <property type="component" value="Chromosome I"/>
</dbReference>
<dbReference type="InterPro" id="IPR058031">
    <property type="entry name" value="AAA_lid_NorR"/>
</dbReference>
<dbReference type="Gene3D" id="1.10.8.60">
    <property type="match status" value="1"/>
</dbReference>
<dbReference type="InterPro" id="IPR003593">
    <property type="entry name" value="AAA+_ATPase"/>
</dbReference>
<evidence type="ECO:0000259" key="10">
    <source>
        <dbReference type="PROSITE" id="PS50110"/>
    </source>
</evidence>
<evidence type="ECO:0000256" key="1">
    <source>
        <dbReference type="ARBA" id="ARBA00022553"/>
    </source>
</evidence>
<dbReference type="Pfam" id="PF02954">
    <property type="entry name" value="HTH_8"/>
    <property type="match status" value="1"/>
</dbReference>